<comment type="catalytic activity">
    <reaction evidence="1 12">
        <text>Catalyzes the rearrangement of -S-S- bonds in proteins.</text>
        <dbReference type="EC" id="5.3.4.1"/>
    </reaction>
</comment>
<feature type="region of interest" description="Disordered" evidence="14">
    <location>
        <begin position="393"/>
        <end position="452"/>
    </location>
</feature>
<evidence type="ECO:0000256" key="2">
    <source>
        <dbReference type="ARBA" id="ARBA00004319"/>
    </source>
</evidence>
<evidence type="ECO:0000259" key="15">
    <source>
        <dbReference type="PROSITE" id="PS51352"/>
    </source>
</evidence>
<dbReference type="FunFam" id="3.40.30.10:FF:000077">
    <property type="entry name" value="Protein disulfide-isomerase"/>
    <property type="match status" value="1"/>
</dbReference>
<evidence type="ECO:0000313" key="16">
    <source>
        <dbReference type="Proteomes" id="UP000515163"/>
    </source>
</evidence>
<keyword evidence="8" id="KW-1015">Disulfide bond</keyword>
<keyword evidence="13" id="KW-0175">Coiled coil</keyword>
<dbReference type="InterPro" id="IPR005792">
    <property type="entry name" value="Prot_disulphide_isomerase"/>
</dbReference>
<dbReference type="FunFam" id="3.40.30.10:FF:000017">
    <property type="entry name" value="Protein disulfide-isomerase A4"/>
    <property type="match status" value="1"/>
</dbReference>
<evidence type="ECO:0000256" key="4">
    <source>
        <dbReference type="ARBA" id="ARBA00012723"/>
    </source>
</evidence>
<organism evidence="16 17">
    <name type="scientific">Actinia tenebrosa</name>
    <name type="common">Australian red waratah sea anemone</name>
    <dbReference type="NCBI Taxonomy" id="6105"/>
    <lineage>
        <taxon>Eukaryota</taxon>
        <taxon>Metazoa</taxon>
        <taxon>Cnidaria</taxon>
        <taxon>Anthozoa</taxon>
        <taxon>Hexacorallia</taxon>
        <taxon>Actiniaria</taxon>
        <taxon>Actiniidae</taxon>
        <taxon>Actinia</taxon>
    </lineage>
</organism>
<keyword evidence="16" id="KW-1185">Reference proteome</keyword>
<proteinExistence type="inferred from homology"/>
<dbReference type="FunFam" id="3.40.30.10:FF:000303">
    <property type="entry name" value="Protein disulfide-isomerase"/>
    <property type="match status" value="1"/>
</dbReference>
<evidence type="ECO:0000313" key="17">
    <source>
        <dbReference type="RefSeq" id="XP_031564574.1"/>
    </source>
</evidence>
<feature type="region of interest" description="Disordered" evidence="14">
    <location>
        <begin position="466"/>
        <end position="505"/>
    </location>
</feature>
<dbReference type="KEGG" id="aten:116299976"/>
<dbReference type="PANTHER" id="PTHR18929">
    <property type="entry name" value="PROTEIN DISULFIDE ISOMERASE"/>
    <property type="match status" value="1"/>
</dbReference>
<evidence type="ECO:0000256" key="14">
    <source>
        <dbReference type="SAM" id="MobiDB-lite"/>
    </source>
</evidence>
<evidence type="ECO:0000256" key="5">
    <source>
        <dbReference type="ARBA" id="ARBA00022729"/>
    </source>
</evidence>
<reference evidence="17" key="1">
    <citation type="submission" date="2025-08" db="UniProtKB">
        <authorList>
            <consortium name="RefSeq"/>
        </authorList>
    </citation>
    <scope>IDENTIFICATION</scope>
    <source>
        <tissue evidence="17">Tentacle</tissue>
    </source>
</reference>
<dbReference type="Gene3D" id="3.40.30.10">
    <property type="entry name" value="Glutaredoxin"/>
    <property type="match status" value="6"/>
</dbReference>
<dbReference type="RefSeq" id="XP_031564574.1">
    <property type="nucleotide sequence ID" value="XM_031708714.1"/>
</dbReference>
<keyword evidence="10" id="KW-0676">Redox-active center</keyword>
<dbReference type="OrthoDB" id="427280at2759"/>
<feature type="compositionally biased region" description="Low complexity" evidence="14">
    <location>
        <begin position="406"/>
        <end position="421"/>
    </location>
</feature>
<dbReference type="InterPro" id="IPR017937">
    <property type="entry name" value="Thioredoxin_CS"/>
</dbReference>
<dbReference type="GO" id="GO:0003756">
    <property type="term" value="F:protein disulfide isomerase activity"/>
    <property type="evidence" value="ECO:0007669"/>
    <property type="project" value="UniProtKB-EC"/>
</dbReference>
<feature type="region of interest" description="Disordered" evidence="14">
    <location>
        <begin position="537"/>
        <end position="599"/>
    </location>
</feature>
<feature type="signal peptide" evidence="12">
    <location>
        <begin position="1"/>
        <end position="19"/>
    </location>
</feature>
<dbReference type="NCBIfam" id="TIGR01126">
    <property type="entry name" value="pdi_dom"/>
    <property type="match status" value="2"/>
</dbReference>
<dbReference type="PROSITE" id="PS51352">
    <property type="entry name" value="THIOREDOXIN_2"/>
    <property type="match status" value="4"/>
</dbReference>
<evidence type="ECO:0000256" key="13">
    <source>
        <dbReference type="SAM" id="Coils"/>
    </source>
</evidence>
<dbReference type="InterPro" id="IPR036249">
    <property type="entry name" value="Thioredoxin-like_sf"/>
</dbReference>
<dbReference type="InParanoid" id="A0A6P8I7L6"/>
<dbReference type="Pfam" id="PF13848">
    <property type="entry name" value="Thioredoxin_6"/>
    <property type="match status" value="1"/>
</dbReference>
<dbReference type="PRINTS" id="PR00421">
    <property type="entry name" value="THIOREDOXIN"/>
</dbReference>
<dbReference type="SUPFAM" id="SSF52833">
    <property type="entry name" value="Thioredoxin-like"/>
    <property type="match status" value="6"/>
</dbReference>
<dbReference type="EC" id="5.3.4.1" evidence="4 12"/>
<evidence type="ECO:0000256" key="11">
    <source>
        <dbReference type="RuleBase" id="RU004208"/>
    </source>
</evidence>
<feature type="chain" id="PRO_5028514200" description="Protein disulfide-isomerase" evidence="12">
    <location>
        <begin position="20"/>
        <end position="1286"/>
    </location>
</feature>
<evidence type="ECO:0000256" key="3">
    <source>
        <dbReference type="ARBA" id="ARBA00006347"/>
    </source>
</evidence>
<keyword evidence="6" id="KW-0677">Repeat</keyword>
<dbReference type="GO" id="GO:0034976">
    <property type="term" value="P:response to endoplasmic reticulum stress"/>
    <property type="evidence" value="ECO:0007669"/>
    <property type="project" value="TreeGrafter"/>
</dbReference>
<feature type="compositionally biased region" description="Polar residues" evidence="14">
    <location>
        <begin position="483"/>
        <end position="497"/>
    </location>
</feature>
<keyword evidence="9 12" id="KW-0413">Isomerase</keyword>
<feature type="domain" description="Thioredoxin" evidence="15">
    <location>
        <begin position="801"/>
        <end position="919"/>
    </location>
</feature>
<evidence type="ECO:0000256" key="6">
    <source>
        <dbReference type="ARBA" id="ARBA00022737"/>
    </source>
</evidence>
<gene>
    <name evidence="17" type="primary">LOC116299976</name>
</gene>
<dbReference type="Pfam" id="PF00085">
    <property type="entry name" value="Thioredoxin"/>
    <property type="match status" value="4"/>
</dbReference>
<keyword evidence="7" id="KW-0256">Endoplasmic reticulum</keyword>
<dbReference type="FunFam" id="3.40.30.10:FF:000045">
    <property type="entry name" value="Disulfide-isomerase A3"/>
    <property type="match status" value="1"/>
</dbReference>
<dbReference type="GO" id="GO:0005788">
    <property type="term" value="C:endoplasmic reticulum lumen"/>
    <property type="evidence" value="ECO:0007669"/>
    <property type="project" value="UniProtKB-SubCell"/>
</dbReference>
<accession>A0A6P8I7L6</accession>
<dbReference type="CDD" id="cd02961">
    <property type="entry name" value="PDI_a_family"/>
    <property type="match status" value="3"/>
</dbReference>
<comment type="similarity">
    <text evidence="3 11">Belongs to the protein disulfide isomerase family.</text>
</comment>
<feature type="domain" description="Thioredoxin" evidence="15">
    <location>
        <begin position="1135"/>
        <end position="1264"/>
    </location>
</feature>
<feature type="compositionally biased region" description="Low complexity" evidence="14">
    <location>
        <begin position="576"/>
        <end position="589"/>
    </location>
</feature>
<evidence type="ECO:0000256" key="12">
    <source>
        <dbReference type="RuleBase" id="RU361130"/>
    </source>
</evidence>
<feature type="domain" description="Thioredoxin" evidence="15">
    <location>
        <begin position="9"/>
        <end position="129"/>
    </location>
</feature>
<evidence type="ECO:0000256" key="10">
    <source>
        <dbReference type="ARBA" id="ARBA00023284"/>
    </source>
</evidence>
<dbReference type="InterPro" id="IPR013766">
    <property type="entry name" value="Thioredoxin_domain"/>
</dbReference>
<feature type="coiled-coil region" evidence="13">
    <location>
        <begin position="259"/>
        <end position="286"/>
    </location>
</feature>
<dbReference type="InterPro" id="IPR005788">
    <property type="entry name" value="PDI_thioredoxin-like_dom"/>
</dbReference>
<dbReference type="GO" id="GO:0006457">
    <property type="term" value="P:protein folding"/>
    <property type="evidence" value="ECO:0007669"/>
    <property type="project" value="TreeGrafter"/>
</dbReference>
<dbReference type="Proteomes" id="UP000515163">
    <property type="component" value="Unplaced"/>
</dbReference>
<dbReference type="CDD" id="cd02995">
    <property type="entry name" value="PDI_a_PDI_a'_C"/>
    <property type="match status" value="1"/>
</dbReference>
<name>A0A6P8I7L6_ACTTE</name>
<sequence length="1286" mass="143855">MPSLYCILLLFAAVASSFASFVFDLDSGTFDHYLQDKDVMLVDFFAPWCMHCKNLAPEMENAANRLATKNQFVFAKVDCVAPQNEALCKKFNIQGYPALKLFKFGQYSGDYIGGRTTNDLLAYMDSVAETRAQREPLTTNGPGSFAASLGASPQGYFNPLQFQPAPHPQVYQVPNPGQAAPSYFSGPLSAPAPGPNPSLVHSFYGGNQPANQQPAVVPFANQPKVEAKAPNFHVGPTSDSTAARKFGGNLLALEILRAKLKMIAAYKNWQKRLKEYKEKMVDAAKMNQNKAGFVKHVIRKPVNPSAVLKAKAFLRKNKSTNRFQRKYPRTYRTPVYRPKPLYQPAYQSAAFRRGSIYGRQRYRPQPEAYQTQPYRQPYSAAYKRYFTFKQQQRQRLQEVQRRQHIQRQQQQQQQHQQEYQQPYSRSFIAQPPQEAQEVSDAALKQEEGQADKASFIQPKPQEIAAEVTQPQTQEPTGQPQNQVTNDAPKQDKTQAPSSDIDKTSIKDLKHDIENAIKDALKTTGDSKVTNVKTVSKADNPIGTKTLDVAGSGSGHDGHASGSGGEQHADMSGSGSGSHSDSSGSGSGNSAESNKKSDVKAGGEALVRRRVFLSKMIRILAIFTVCLFVPSLSAPQSDPVFTLTDQNFDEFLKDKAVMLVDFYAPWCSDCSNLKPHFDKAARDLAREKKYVLAKMDCFGEGRYTCGVKFGIHQWPTLKVFRYGNYAGDYKGPQDEGNIKSYVDEALNDSQQQQNDNRAPNGLWNQAQQQYGNGCFENGWTFTQISPNACGFSKMQLCIGLILAILGSAYSSDVIELEDSSFSAEVSRHDIILVEFFAPWCGHCKRLAPEYEDAATKLKKADPPVALAKVDCTEKGKDSCSKHGVSGYPTLKIFRNGEFSKDYDGPRDSNGIVGYMKKQAGPSSKELVSMSDMQKVMEMENAVTIGFFAGGDDDLRKAFMTTANDLRDKYSFAHTTNEEIMEKFQHKDEVVIFRPRRLHSKLEAPKEVYSGSPDDFYIKKFLKAKLHGLVGHMTPDNEDQFKMPLCTVFYKVDYKRNAKGTNYWRNRVLKVANSFKDTKALTYAIANGNDFQRLLDSFGISPKDEPVATIKNEVGDKYLMTAEKFSVDTFKQFLQDYFDGKLSPYVKSEEVPEKNDGPVKVVVGKTFKEIVNDPSKDVLIEFYAPWCGHCKSLEPKYNELGEKLKSVKDIVIAKMDATANDVPSQYKVEGFPTIYWSPMNSKDGPEKYQGGREVSDFVDFIKGKATNPFSLDVEKKSKKSKKAKKEEL</sequence>
<dbReference type="PROSITE" id="PS00194">
    <property type="entry name" value="THIOREDOXIN_1"/>
    <property type="match status" value="2"/>
</dbReference>
<keyword evidence="5 12" id="KW-0732">Signal</keyword>
<evidence type="ECO:0000256" key="1">
    <source>
        <dbReference type="ARBA" id="ARBA00001182"/>
    </source>
</evidence>
<dbReference type="GeneID" id="116299976"/>
<feature type="compositionally biased region" description="Low complexity" evidence="14">
    <location>
        <begin position="468"/>
        <end position="482"/>
    </location>
</feature>
<evidence type="ECO:0000256" key="7">
    <source>
        <dbReference type="ARBA" id="ARBA00022824"/>
    </source>
</evidence>
<comment type="subcellular location">
    <subcellularLocation>
        <location evidence="2">Endoplasmic reticulum lumen</location>
    </subcellularLocation>
</comment>
<protein>
    <recommendedName>
        <fullName evidence="4 12">Protein disulfide-isomerase</fullName>
        <ecNumber evidence="4 12">5.3.4.1</ecNumber>
    </recommendedName>
</protein>
<evidence type="ECO:0000256" key="8">
    <source>
        <dbReference type="ARBA" id="ARBA00023157"/>
    </source>
</evidence>
<dbReference type="PANTHER" id="PTHR18929:SF132">
    <property type="entry name" value="PROTEIN DISULFIDE-ISOMERASE A3"/>
    <property type="match status" value="1"/>
</dbReference>
<dbReference type="CDD" id="cd03073">
    <property type="entry name" value="PDI_b'_ERp72_ERp57"/>
    <property type="match status" value="1"/>
</dbReference>
<dbReference type="NCBIfam" id="TIGR01130">
    <property type="entry name" value="ER_PDI_fam"/>
    <property type="match status" value="1"/>
</dbReference>
<evidence type="ECO:0000256" key="9">
    <source>
        <dbReference type="ARBA" id="ARBA00023235"/>
    </source>
</evidence>
<feature type="domain" description="Thioredoxin" evidence="15">
    <location>
        <begin position="631"/>
        <end position="746"/>
    </location>
</feature>